<protein>
    <recommendedName>
        <fullName evidence="4">S-adenosyl-L-methionine-dependent methyltransferase</fullName>
    </recommendedName>
</protein>
<dbReference type="PANTHER" id="PTHR43036:SF2">
    <property type="entry name" value="OS04G0481300 PROTEIN"/>
    <property type="match status" value="1"/>
</dbReference>
<evidence type="ECO:0008006" key="4">
    <source>
        <dbReference type="Google" id="ProtNLM"/>
    </source>
</evidence>
<dbReference type="Gene3D" id="3.40.50.150">
    <property type="entry name" value="Vaccinia Virus protein VP39"/>
    <property type="match status" value="1"/>
</dbReference>
<dbReference type="Proteomes" id="UP001444661">
    <property type="component" value="Unassembled WGS sequence"/>
</dbReference>
<dbReference type="PANTHER" id="PTHR43036">
    <property type="entry name" value="OSJNBB0011N17.9 PROTEIN"/>
    <property type="match status" value="1"/>
</dbReference>
<evidence type="ECO:0000313" key="2">
    <source>
        <dbReference type="EMBL" id="KAK8035525.1"/>
    </source>
</evidence>
<feature type="region of interest" description="Disordered" evidence="1">
    <location>
        <begin position="171"/>
        <end position="195"/>
    </location>
</feature>
<gene>
    <name evidence="2" type="ORF">PG993_010520</name>
</gene>
<comment type="caution">
    <text evidence="2">The sequence shown here is derived from an EMBL/GenBank/DDBJ whole genome shotgun (WGS) entry which is preliminary data.</text>
</comment>
<sequence length="319" mass="35421">MLQPIRRLRPTSIASSLLFASFLTPQKRNQPYSGMAGQQPPPDSVWKTRPYQPRHASWPYSEADFARQDTSPDTSFYDTPRFVTHIDDEAIAALRSYYDKVLPPQGRILDLCSSWVSHYPPDIEKAAAAAPKDGGGVQVTGMGMNREELAANRVLNCGRIVVDLNEEPDVARALRDRNDPTQNTSSAGDTTSQKDKKFDASTLVVSIDYLIHPVEVLRSLKEVTKDGGAVHLTISNRCFPTKAIARWLRISEEERLQMVGDYLHFAGWKKIEVVELSDGQPQKSGSQQQQGGLLNSLFGVMGMDHSDPLWVVRGVNGSI</sequence>
<proteinExistence type="predicted"/>
<reference evidence="2 3" key="1">
    <citation type="submission" date="2023-01" db="EMBL/GenBank/DDBJ databases">
        <title>Analysis of 21 Apiospora genomes using comparative genomics revels a genus with tremendous synthesis potential of carbohydrate active enzymes and secondary metabolites.</title>
        <authorList>
            <person name="Sorensen T."/>
        </authorList>
    </citation>
    <scope>NUCLEOTIDE SEQUENCE [LARGE SCALE GENOMIC DNA]</scope>
    <source>
        <strain evidence="2 3">CBS 33761</strain>
    </source>
</reference>
<dbReference type="EMBL" id="JAQQWK010000009">
    <property type="protein sequence ID" value="KAK8035525.1"/>
    <property type="molecule type" value="Genomic_DNA"/>
</dbReference>
<evidence type="ECO:0000256" key="1">
    <source>
        <dbReference type="SAM" id="MobiDB-lite"/>
    </source>
</evidence>
<dbReference type="SUPFAM" id="SSF53335">
    <property type="entry name" value="S-adenosyl-L-methionine-dependent methyltransferases"/>
    <property type="match status" value="1"/>
</dbReference>
<keyword evidence="3" id="KW-1185">Reference proteome</keyword>
<accession>A0ABR1SPA8</accession>
<organism evidence="2 3">
    <name type="scientific">Apiospora rasikravindrae</name>
    <dbReference type="NCBI Taxonomy" id="990691"/>
    <lineage>
        <taxon>Eukaryota</taxon>
        <taxon>Fungi</taxon>
        <taxon>Dikarya</taxon>
        <taxon>Ascomycota</taxon>
        <taxon>Pezizomycotina</taxon>
        <taxon>Sordariomycetes</taxon>
        <taxon>Xylariomycetidae</taxon>
        <taxon>Amphisphaeriales</taxon>
        <taxon>Apiosporaceae</taxon>
        <taxon>Apiospora</taxon>
    </lineage>
</organism>
<dbReference type="InterPro" id="IPR029063">
    <property type="entry name" value="SAM-dependent_MTases_sf"/>
</dbReference>
<evidence type="ECO:0000313" key="3">
    <source>
        <dbReference type="Proteomes" id="UP001444661"/>
    </source>
</evidence>
<feature type="compositionally biased region" description="Polar residues" evidence="1">
    <location>
        <begin position="180"/>
        <end position="191"/>
    </location>
</feature>
<name>A0ABR1SPA8_9PEZI</name>